<organism evidence="1 2">
    <name type="scientific">Bacillus cereus</name>
    <dbReference type="NCBI Taxonomy" id="1396"/>
    <lineage>
        <taxon>Bacteria</taxon>
        <taxon>Bacillati</taxon>
        <taxon>Bacillota</taxon>
        <taxon>Bacilli</taxon>
        <taxon>Bacillales</taxon>
        <taxon>Bacillaceae</taxon>
        <taxon>Bacillus</taxon>
        <taxon>Bacillus cereus group</taxon>
    </lineage>
</organism>
<protein>
    <recommendedName>
        <fullName evidence="3">Helix-turn-helix domain-containing protein</fullName>
    </recommendedName>
</protein>
<dbReference type="EMBL" id="JAEFBZ010000007">
    <property type="protein sequence ID" value="MBK1611768.1"/>
    <property type="molecule type" value="Genomic_DNA"/>
</dbReference>
<comment type="caution">
    <text evidence="1">The sequence shown here is derived from an EMBL/GenBank/DDBJ whole genome shotgun (WGS) entry which is preliminary data.</text>
</comment>
<evidence type="ECO:0000313" key="1">
    <source>
        <dbReference type="EMBL" id="MBK1611768.1"/>
    </source>
</evidence>
<dbReference type="AlphaFoldDB" id="A0ABD4LLW4"/>
<dbReference type="Proteomes" id="UP000613452">
    <property type="component" value="Unassembled WGS sequence"/>
</dbReference>
<evidence type="ECO:0008006" key="3">
    <source>
        <dbReference type="Google" id="ProtNLM"/>
    </source>
</evidence>
<proteinExistence type="predicted"/>
<gene>
    <name evidence="1" type="ORF">JCR31_28410</name>
</gene>
<evidence type="ECO:0000313" key="2">
    <source>
        <dbReference type="Proteomes" id="UP000613452"/>
    </source>
</evidence>
<name>A0ABD4LLW4_BACCE</name>
<sequence length="348" mass="40983">MNREDFFIMKPTEYKEEEFIHFIREKNGEVCEVNSKNDSRRKHPKHDMYEIYFDEIKSINLDSKGANIPFARKNVINIERYMFKYWQPIIGSDAIMLYLNLWEYCDERNGVNMCYPKMSELALKMGRSVPNIRKNLTILEENNFTIVIHRLNKLANNGETSPLFILRETVPLLSREQYKQLPPLLQKKHDEYMERFANGAELELFQSSSRRTVEELIQGGDKIISKKIREEINEIIQKQQDTEYLFANLSEEQQLNLRNESLHNAITEAGTSAPTFSMFYDKSLSLYDNGTVHMIVKDKATRDFLDSSNHINESQRQIIQRALESLYGHVDKIELYVIEEYIVKVLKG</sequence>
<accession>A0ABD4LLW4</accession>
<reference evidence="1 2" key="1">
    <citation type="submission" date="2020-12" db="EMBL/GenBank/DDBJ databases">
        <title>Genome assembly for a thermostable protease producing Bacillus cereus MAKP1 strain isolated from chicken gut.</title>
        <authorList>
            <person name="Malaviya A."/>
        </authorList>
    </citation>
    <scope>NUCLEOTIDE SEQUENCE [LARGE SCALE GENOMIC DNA]</scope>
    <source>
        <strain evidence="1 2">MAKP1</strain>
    </source>
</reference>